<evidence type="ECO:0000256" key="1">
    <source>
        <dbReference type="ARBA" id="ARBA00004651"/>
    </source>
</evidence>
<organism evidence="10">
    <name type="scientific">mine drainage metagenome</name>
    <dbReference type="NCBI Taxonomy" id="410659"/>
    <lineage>
        <taxon>unclassified sequences</taxon>
        <taxon>metagenomes</taxon>
        <taxon>ecological metagenomes</taxon>
    </lineage>
</organism>
<name>A0A1J5PK11_9ZZZZ</name>
<evidence type="ECO:0000256" key="6">
    <source>
        <dbReference type="ARBA" id="ARBA00022989"/>
    </source>
</evidence>
<feature type="transmembrane region" description="Helical" evidence="8">
    <location>
        <begin position="349"/>
        <end position="367"/>
    </location>
</feature>
<dbReference type="GO" id="GO:0005886">
    <property type="term" value="C:plasma membrane"/>
    <property type="evidence" value="ECO:0007669"/>
    <property type="project" value="UniProtKB-SubCell"/>
</dbReference>
<comment type="caution">
    <text evidence="10">The sequence shown here is derived from an EMBL/GenBank/DDBJ whole genome shotgun (WGS) entry which is preliminary data.</text>
</comment>
<keyword evidence="5 8" id="KW-0812">Transmembrane</keyword>
<keyword evidence="4" id="KW-1003">Cell membrane</keyword>
<reference evidence="10" key="1">
    <citation type="submission" date="2016-10" db="EMBL/GenBank/DDBJ databases">
        <title>Sequence of Gallionella enrichment culture.</title>
        <authorList>
            <person name="Poehlein A."/>
            <person name="Muehling M."/>
            <person name="Daniel R."/>
        </authorList>
    </citation>
    <scope>NUCLEOTIDE SEQUENCE</scope>
</reference>
<gene>
    <name evidence="10" type="primary">ybhR_22</name>
    <name evidence="10" type="ORF">GALL_472480</name>
</gene>
<feature type="transmembrane region" description="Helical" evidence="8">
    <location>
        <begin position="231"/>
        <end position="251"/>
    </location>
</feature>
<feature type="transmembrane region" description="Helical" evidence="8">
    <location>
        <begin position="257"/>
        <end position="281"/>
    </location>
</feature>
<dbReference type="PANTHER" id="PTHR30294:SF44">
    <property type="entry name" value="MULTIDRUG ABC TRANSPORTER PERMEASE YBHR-RELATED"/>
    <property type="match status" value="1"/>
</dbReference>
<sequence>MLQRLIRLIIKELLAILGSRQGRAMLIMPVILQTLLFPFAATMEVKNATLLIFNQDSGQASQELIERLAQTASFPHLILAHSDHELTEAIDGQTALLAIRIAPDFSHQLKEQQSAGVQIVMDGRRSNSGRIAAGYATNIIQTYLLEQAGRTYGGPSAALISNPVVRNLYNPNLDFRWHLLPSLVVIITTIGCLMVTALSVAREREEGTFEQLLVSPLTPAYIMAGKAIPGILIAMVQGTFIALVAHFGYGVPFTGSIAMLFAGMFCYGLALAGVGLFISSISSTQQQAFLGVFAFMVPATLLSGYVAPIENMPLVLQWLAQLDPMSYCVPIIKGVFLKNFQWVDCWPRLWPMLGIALFTLTVALRMFRRHIA</sequence>
<comment type="subcellular location">
    <subcellularLocation>
        <location evidence="1">Cell membrane</location>
        <topology evidence="1">Multi-pass membrane protein</topology>
    </subcellularLocation>
</comment>
<evidence type="ECO:0000256" key="3">
    <source>
        <dbReference type="ARBA" id="ARBA00022448"/>
    </source>
</evidence>
<dbReference type="Pfam" id="PF12698">
    <property type="entry name" value="ABC2_membrane_3"/>
    <property type="match status" value="1"/>
</dbReference>
<dbReference type="PROSITE" id="PS51012">
    <property type="entry name" value="ABC_TM2"/>
    <property type="match status" value="1"/>
</dbReference>
<evidence type="ECO:0000313" key="10">
    <source>
        <dbReference type="EMBL" id="OIQ71136.1"/>
    </source>
</evidence>
<keyword evidence="3" id="KW-0813">Transport</keyword>
<accession>A0A1J5PK11</accession>
<dbReference type="GO" id="GO:0140359">
    <property type="term" value="F:ABC-type transporter activity"/>
    <property type="evidence" value="ECO:0007669"/>
    <property type="project" value="InterPro"/>
</dbReference>
<dbReference type="Gene3D" id="3.40.1710.10">
    <property type="entry name" value="abc type-2 transporter like domain"/>
    <property type="match status" value="1"/>
</dbReference>
<evidence type="ECO:0000256" key="8">
    <source>
        <dbReference type="SAM" id="Phobius"/>
    </source>
</evidence>
<protein>
    <submittedName>
        <fullName evidence="10">Inner membrane transport permease YbhR</fullName>
    </submittedName>
</protein>
<keyword evidence="7 8" id="KW-0472">Membrane</keyword>
<dbReference type="InterPro" id="IPR047817">
    <property type="entry name" value="ABC2_TM_bact-type"/>
</dbReference>
<comment type="similarity">
    <text evidence="2">Belongs to the ABC-2 integral membrane protein family.</text>
</comment>
<keyword evidence="6 8" id="KW-1133">Transmembrane helix</keyword>
<feature type="transmembrane region" description="Helical" evidence="8">
    <location>
        <begin position="179"/>
        <end position="201"/>
    </location>
</feature>
<dbReference type="InterPro" id="IPR051449">
    <property type="entry name" value="ABC-2_transporter_component"/>
</dbReference>
<dbReference type="PANTHER" id="PTHR30294">
    <property type="entry name" value="MEMBRANE COMPONENT OF ABC TRANSPORTER YHHJ-RELATED"/>
    <property type="match status" value="1"/>
</dbReference>
<evidence type="ECO:0000256" key="7">
    <source>
        <dbReference type="ARBA" id="ARBA00023136"/>
    </source>
</evidence>
<dbReference type="InterPro" id="IPR013525">
    <property type="entry name" value="ABC2_TM"/>
</dbReference>
<proteinExistence type="inferred from homology"/>
<dbReference type="EMBL" id="MLJW01003864">
    <property type="protein sequence ID" value="OIQ71136.1"/>
    <property type="molecule type" value="Genomic_DNA"/>
</dbReference>
<evidence type="ECO:0000256" key="4">
    <source>
        <dbReference type="ARBA" id="ARBA00022475"/>
    </source>
</evidence>
<dbReference type="AlphaFoldDB" id="A0A1J5PK11"/>
<evidence type="ECO:0000259" key="9">
    <source>
        <dbReference type="PROSITE" id="PS51012"/>
    </source>
</evidence>
<evidence type="ECO:0000256" key="5">
    <source>
        <dbReference type="ARBA" id="ARBA00022692"/>
    </source>
</evidence>
<feature type="transmembrane region" description="Helical" evidence="8">
    <location>
        <begin position="288"/>
        <end position="307"/>
    </location>
</feature>
<evidence type="ECO:0000256" key="2">
    <source>
        <dbReference type="ARBA" id="ARBA00007783"/>
    </source>
</evidence>
<feature type="domain" description="ABC transmembrane type-2" evidence="9">
    <location>
        <begin position="133"/>
        <end position="370"/>
    </location>
</feature>